<gene>
    <name evidence="3" type="ORF">HANVADRAFT_53743</name>
</gene>
<evidence type="ECO:0000256" key="1">
    <source>
        <dbReference type="SAM" id="MobiDB-lite"/>
    </source>
</evidence>
<dbReference type="InterPro" id="IPR046468">
    <property type="entry name" value="Spt20-like_SEP"/>
</dbReference>
<comment type="caution">
    <text evidence="3">The sequence shown here is derived from an EMBL/GenBank/DDBJ whole genome shotgun (WGS) entry which is preliminary data.</text>
</comment>
<evidence type="ECO:0000313" key="4">
    <source>
        <dbReference type="Proteomes" id="UP000092321"/>
    </source>
</evidence>
<feature type="region of interest" description="Disordered" evidence="1">
    <location>
        <begin position="306"/>
        <end position="361"/>
    </location>
</feature>
<evidence type="ECO:0000259" key="2">
    <source>
        <dbReference type="Pfam" id="PF12090"/>
    </source>
</evidence>
<protein>
    <recommendedName>
        <fullName evidence="2">Spt20-like SEP domain-containing protein</fullName>
    </recommendedName>
</protein>
<keyword evidence="4" id="KW-1185">Reference proteome</keyword>
<sequence length="361" mass="41389">MSSEEQPKSATPSFYGSSKQQQNFMKQIVLQYCNLNNINIQNYLHNKDIIKEIQRKSVNYYNWSVLSKPLTIKNNTNQISSKVFAETVDALVEKYKEREPSFTIHLHAKIVKLTINEKSMILKNSDDIVKNLLENIARNSIPNDFIELVDDLRVNYYEGNLLVKVISYREGKHNVKTFLTILKPTNYTIYQDILSIQGLRAHDYLGLSLESMILNLTKRDLDLEGSNENGNKYKVDPDFVVTHRPLSEVEGTKEQLKNIPLKNIETDEELLMFNNMKKRETSFFNKLPMYKQNVKVEKQHPLALRFHTYQPPTKSTGAAGGKGKNGAGKNAAAGKRKTPAQPRKRKASAQPKKKAKKKKTE</sequence>
<reference evidence="4" key="1">
    <citation type="journal article" date="2016" name="Proc. Natl. Acad. Sci. U.S.A.">
        <title>Comparative genomics of biotechnologically important yeasts.</title>
        <authorList>
            <person name="Riley R."/>
            <person name="Haridas S."/>
            <person name="Wolfe K.H."/>
            <person name="Lopes M.R."/>
            <person name="Hittinger C.T."/>
            <person name="Goeker M."/>
            <person name="Salamov A.A."/>
            <person name="Wisecaver J.H."/>
            <person name="Long T.M."/>
            <person name="Calvey C.H."/>
            <person name="Aerts A.L."/>
            <person name="Barry K.W."/>
            <person name="Choi C."/>
            <person name="Clum A."/>
            <person name="Coughlan A.Y."/>
            <person name="Deshpande S."/>
            <person name="Douglass A.P."/>
            <person name="Hanson S.J."/>
            <person name="Klenk H.-P."/>
            <person name="LaButti K.M."/>
            <person name="Lapidus A."/>
            <person name="Lindquist E.A."/>
            <person name="Lipzen A.M."/>
            <person name="Meier-Kolthoff J.P."/>
            <person name="Ohm R.A."/>
            <person name="Otillar R.P."/>
            <person name="Pangilinan J.L."/>
            <person name="Peng Y."/>
            <person name="Rokas A."/>
            <person name="Rosa C.A."/>
            <person name="Scheuner C."/>
            <person name="Sibirny A.A."/>
            <person name="Slot J.C."/>
            <person name="Stielow J.B."/>
            <person name="Sun H."/>
            <person name="Kurtzman C.P."/>
            <person name="Blackwell M."/>
            <person name="Grigoriev I.V."/>
            <person name="Jeffries T.W."/>
        </authorList>
    </citation>
    <scope>NUCLEOTIDE SEQUENCE [LARGE SCALE GENOMIC DNA]</scope>
    <source>
        <strain evidence="4">NRRL Y-1626</strain>
    </source>
</reference>
<dbReference type="Pfam" id="PF12090">
    <property type="entry name" value="Spt20_SEP"/>
    <property type="match status" value="1"/>
</dbReference>
<name>A0A1B7TAE0_9ASCO</name>
<dbReference type="EMBL" id="LXPE01000053">
    <property type="protein sequence ID" value="OBA25701.1"/>
    <property type="molecule type" value="Genomic_DNA"/>
</dbReference>
<accession>A0A1B7TAE0</accession>
<feature type="domain" description="Spt20-like SEP" evidence="2">
    <location>
        <begin position="97"/>
        <end position="227"/>
    </location>
</feature>
<feature type="compositionally biased region" description="Basic residues" evidence="1">
    <location>
        <begin position="334"/>
        <end position="361"/>
    </location>
</feature>
<dbReference type="OrthoDB" id="1932706at2759"/>
<proteinExistence type="predicted"/>
<dbReference type="AlphaFoldDB" id="A0A1B7TAE0"/>
<evidence type="ECO:0000313" key="3">
    <source>
        <dbReference type="EMBL" id="OBA25701.1"/>
    </source>
</evidence>
<dbReference type="Proteomes" id="UP000092321">
    <property type="component" value="Unassembled WGS sequence"/>
</dbReference>
<organism evidence="3 4">
    <name type="scientific">Hanseniaspora valbyensis NRRL Y-1626</name>
    <dbReference type="NCBI Taxonomy" id="766949"/>
    <lineage>
        <taxon>Eukaryota</taxon>
        <taxon>Fungi</taxon>
        <taxon>Dikarya</taxon>
        <taxon>Ascomycota</taxon>
        <taxon>Saccharomycotina</taxon>
        <taxon>Saccharomycetes</taxon>
        <taxon>Saccharomycodales</taxon>
        <taxon>Saccharomycodaceae</taxon>
        <taxon>Hanseniaspora</taxon>
    </lineage>
</organism>